<comment type="similarity">
    <text evidence="1">Belongs to the Glu/Leu/Phe/Val dehydrogenases family.</text>
</comment>
<dbReference type="InterPro" id="IPR004360">
    <property type="entry name" value="Glyas_Fos-R_dOase_dom"/>
</dbReference>
<dbReference type="Gene3D" id="3.40.50.720">
    <property type="entry name" value="NAD(P)-binding Rossmann-like Domain"/>
    <property type="match status" value="1"/>
</dbReference>
<comment type="caution">
    <text evidence="5">The sequence shown here is derived from an EMBL/GenBank/DDBJ whole genome shotgun (WGS) entry which is preliminary data.</text>
</comment>
<dbReference type="Proteomes" id="UP001243989">
    <property type="component" value="Unassembled WGS sequence"/>
</dbReference>
<dbReference type="GO" id="GO:0005739">
    <property type="term" value="C:mitochondrion"/>
    <property type="evidence" value="ECO:0007669"/>
    <property type="project" value="TreeGrafter"/>
</dbReference>
<evidence type="ECO:0000313" key="6">
    <source>
        <dbReference type="Proteomes" id="UP001243989"/>
    </source>
</evidence>
<dbReference type="AlphaFoldDB" id="A0AAJ0A1C4"/>
<evidence type="ECO:0000259" key="4">
    <source>
        <dbReference type="PROSITE" id="PS51819"/>
    </source>
</evidence>
<accession>A0AAJ0A1C4</accession>
<dbReference type="Pfam" id="PF00208">
    <property type="entry name" value="ELFV_dehydrog"/>
    <property type="match status" value="1"/>
</dbReference>
<dbReference type="Pfam" id="PF00903">
    <property type="entry name" value="Glyoxalase"/>
    <property type="match status" value="1"/>
</dbReference>
<organism evidence="5 6">
    <name type="scientific">Colletotrichum phormii</name>
    <dbReference type="NCBI Taxonomy" id="359342"/>
    <lineage>
        <taxon>Eukaryota</taxon>
        <taxon>Fungi</taxon>
        <taxon>Dikarya</taxon>
        <taxon>Ascomycota</taxon>
        <taxon>Pezizomycotina</taxon>
        <taxon>Sordariomycetes</taxon>
        <taxon>Hypocreomycetidae</taxon>
        <taxon>Glomerellales</taxon>
        <taxon>Glomerellaceae</taxon>
        <taxon>Colletotrichum</taxon>
        <taxon>Colletotrichum acutatum species complex</taxon>
    </lineage>
</organism>
<dbReference type="SUPFAM" id="SSF53223">
    <property type="entry name" value="Aminoacid dehydrogenase-like, N-terminal domain"/>
    <property type="match status" value="1"/>
</dbReference>
<sequence length="711" mass="77215">MPPHQVIQGCSVWHWKDKLSPAEGWIVIDSPVPTHSGGGLFLHEDATLNEVRDIARSMSAKLAVSSQPQVVGAKGGIRFPHEDSRAPLVLERFIRDNAAVLSEYWGTGGDLNTDHDIIDRHARAYCSPGTLTALDALSQKLDNSGWGLSEFCVGYVMAATLKELILHTKSELMGQARLVLQGFGCVGSTFAQAAAQLGIGRVVAVSSQYGFLVNDNGIECASIEACRRNTEKTPISGLDPRSLEAGLTEAELGAALYTKRRAGSTDEEHLVNFLAASRGEVFVPCAQRYILTPRTLSTLSHETFAESRDETLSKLDSASIRMLPEWISNSGTANLFMRACSGFALQGYGASNLEASANDTKAFVNAAFGSVGYRASNRMAHLTLTTHGVERAAETVKEVYNVKFNKDESLYRLPGLGDPTLSIVKAPESAGPGDIGLSIRFSLYNIVKTRQVFEAQRITFKDRLIQDGSTELVVLREETGYPMSFCQAPAEEPSNDDFSTSPKVLDSIAGSTRHLDHYAAIMPDTIRMKVFHERMLGFTSLRTFTVNTGSAADGGDDGLIQVMGIPFDAKRVVILTEGLNPDSVFYKLMMRHDGAYVHHVALEVEDVGAVFAEVRARGWTTTAEDLSYDVATGLRQFFLKEDETGCILELIGRSSKDNKSENQEKSSSGPADDGDVVKDDGADDIGNYANGQVAFRTENIVALARSLDRSD</sequence>
<name>A0AAJ0A1C4_9PEZI</name>
<proteinExistence type="inferred from homology"/>
<keyword evidence="6" id="KW-1185">Reference proteome</keyword>
<evidence type="ECO:0000256" key="3">
    <source>
        <dbReference type="SAM" id="MobiDB-lite"/>
    </source>
</evidence>
<dbReference type="GeneID" id="85478147"/>
<dbReference type="Gene3D" id="3.40.50.10860">
    <property type="entry name" value="Leucine Dehydrogenase, chain A, domain 1"/>
    <property type="match status" value="1"/>
</dbReference>
<dbReference type="GO" id="GO:0004352">
    <property type="term" value="F:glutamate dehydrogenase (NAD+) activity"/>
    <property type="evidence" value="ECO:0007669"/>
    <property type="project" value="TreeGrafter"/>
</dbReference>
<feature type="region of interest" description="Disordered" evidence="3">
    <location>
        <begin position="657"/>
        <end position="684"/>
    </location>
</feature>
<dbReference type="Pfam" id="PF02812">
    <property type="entry name" value="ELFV_dehydrog_N"/>
    <property type="match status" value="1"/>
</dbReference>
<gene>
    <name evidence="5" type="ORF">BDP81DRAFT_457423</name>
</gene>
<dbReference type="RefSeq" id="XP_060450650.1">
    <property type="nucleotide sequence ID" value="XM_060593285.1"/>
</dbReference>
<evidence type="ECO:0000313" key="5">
    <source>
        <dbReference type="EMBL" id="KAK1654606.1"/>
    </source>
</evidence>
<dbReference type="InterPro" id="IPR006096">
    <property type="entry name" value="Glu/Leu/Phe/Val/Trp_DH_C"/>
</dbReference>
<dbReference type="SUPFAM" id="SSF51735">
    <property type="entry name" value="NAD(P)-binding Rossmann-fold domains"/>
    <property type="match status" value="1"/>
</dbReference>
<dbReference type="PANTHER" id="PTHR11606">
    <property type="entry name" value="GLUTAMATE DEHYDROGENASE"/>
    <property type="match status" value="1"/>
</dbReference>
<evidence type="ECO:0000256" key="2">
    <source>
        <dbReference type="ARBA" id="ARBA00023002"/>
    </source>
</evidence>
<dbReference type="PANTHER" id="PTHR11606:SF13">
    <property type="entry name" value="GLUTAMATE DEHYDROGENASE 1, MITOCHONDRIAL"/>
    <property type="match status" value="1"/>
</dbReference>
<dbReference type="InterPro" id="IPR036291">
    <property type="entry name" value="NAD(P)-bd_dom_sf"/>
</dbReference>
<reference evidence="5" key="1">
    <citation type="submission" date="2021-06" db="EMBL/GenBank/DDBJ databases">
        <title>Comparative genomics, transcriptomics and evolutionary studies reveal genomic signatures of adaptation to plant cell wall in hemibiotrophic fungi.</title>
        <authorList>
            <consortium name="DOE Joint Genome Institute"/>
            <person name="Baroncelli R."/>
            <person name="Diaz J.F."/>
            <person name="Benocci T."/>
            <person name="Peng M."/>
            <person name="Battaglia E."/>
            <person name="Haridas S."/>
            <person name="Andreopoulos W."/>
            <person name="Labutti K."/>
            <person name="Pangilinan J."/>
            <person name="Floch G.L."/>
            <person name="Makela M.R."/>
            <person name="Henrissat B."/>
            <person name="Grigoriev I.V."/>
            <person name="Crouch J.A."/>
            <person name="De Vries R.P."/>
            <person name="Sukno S.A."/>
            <person name="Thon M.R."/>
        </authorList>
    </citation>
    <scope>NUCLEOTIDE SEQUENCE</scope>
    <source>
        <strain evidence="5">CBS 102054</strain>
    </source>
</reference>
<dbReference type="PROSITE" id="PS51819">
    <property type="entry name" value="VOC"/>
    <property type="match status" value="1"/>
</dbReference>
<keyword evidence="2" id="KW-0560">Oxidoreductase</keyword>
<protein>
    <recommendedName>
        <fullName evidence="4">VOC domain-containing protein</fullName>
    </recommendedName>
</protein>
<dbReference type="InterPro" id="IPR006097">
    <property type="entry name" value="Glu/Leu/Phe/Val/Trp_DH_dimer"/>
</dbReference>
<dbReference type="InterPro" id="IPR046346">
    <property type="entry name" value="Aminoacid_DH-like_N_sf"/>
</dbReference>
<dbReference type="EMBL" id="JAHMHQ010000002">
    <property type="protein sequence ID" value="KAK1654606.1"/>
    <property type="molecule type" value="Genomic_DNA"/>
</dbReference>
<dbReference type="Gene3D" id="3.10.180.10">
    <property type="entry name" value="2,3-Dihydroxybiphenyl 1,2-Dioxygenase, domain 1"/>
    <property type="match status" value="1"/>
</dbReference>
<feature type="domain" description="VOC" evidence="4">
    <location>
        <begin position="514"/>
        <end position="653"/>
    </location>
</feature>
<evidence type="ECO:0000256" key="1">
    <source>
        <dbReference type="ARBA" id="ARBA00006382"/>
    </source>
</evidence>
<dbReference type="InterPro" id="IPR037523">
    <property type="entry name" value="VOC_core"/>
</dbReference>
<dbReference type="GO" id="GO:0006538">
    <property type="term" value="P:L-glutamate catabolic process"/>
    <property type="evidence" value="ECO:0007669"/>
    <property type="project" value="TreeGrafter"/>
</dbReference>
<dbReference type="InterPro" id="IPR029068">
    <property type="entry name" value="Glyas_Bleomycin-R_OHBP_Dase"/>
</dbReference>
<dbReference type="SUPFAM" id="SSF54593">
    <property type="entry name" value="Glyoxalase/Bleomycin resistance protein/Dihydroxybiphenyl dioxygenase"/>
    <property type="match status" value="2"/>
</dbReference>